<sequence>MFQMLVDPKKRNREPLNDSLSLSIFDNLRDVTGTQPMSLPIFDNLRDVTGTRTKNSETPACLERFFSPQTKTYGDRHRSICEKKKQRATQRLSVSTNLRQNSGRSGRDRHASHYRTHSLVNFDPIRHVSSFINITDIHIFSRST</sequence>
<organism evidence="2 3">
    <name type="scientific">Anoxybacillus ayderensis</name>
    <dbReference type="NCBI Taxonomy" id="265546"/>
    <lineage>
        <taxon>Bacteria</taxon>
        <taxon>Bacillati</taxon>
        <taxon>Bacillota</taxon>
        <taxon>Bacilli</taxon>
        <taxon>Bacillales</taxon>
        <taxon>Anoxybacillaceae</taxon>
        <taxon>Anoxybacillus</taxon>
    </lineage>
</organism>
<evidence type="ECO:0000313" key="3">
    <source>
        <dbReference type="Proteomes" id="UP000032047"/>
    </source>
</evidence>
<comment type="caution">
    <text evidence="2">The sequence shown here is derived from an EMBL/GenBank/DDBJ whole genome shotgun (WGS) entry which is preliminary data.</text>
</comment>
<accession>A0A0D0HT58</accession>
<proteinExistence type="predicted"/>
<evidence type="ECO:0000256" key="1">
    <source>
        <dbReference type="SAM" id="MobiDB-lite"/>
    </source>
</evidence>
<reference evidence="2 3" key="1">
    <citation type="submission" date="2015-01" db="EMBL/GenBank/DDBJ databases">
        <title>Genome sequence of Anoxybacillus ayderensis strain AB04.</title>
        <authorList>
            <person name="Belduz A.O."/>
            <person name="Canakci S."/>
            <person name="Chan K.-G."/>
            <person name="Kahar U.M."/>
            <person name="Yaakob A.S."/>
            <person name="Chan C.S."/>
            <person name="Goh K.M."/>
        </authorList>
    </citation>
    <scope>NUCLEOTIDE SEQUENCE [LARGE SCALE GENOMIC DNA]</scope>
    <source>
        <strain evidence="2 3">AB04</strain>
    </source>
</reference>
<feature type="compositionally biased region" description="Polar residues" evidence="1">
    <location>
        <begin position="89"/>
        <end position="104"/>
    </location>
</feature>
<feature type="region of interest" description="Disordered" evidence="1">
    <location>
        <begin position="83"/>
        <end position="112"/>
    </location>
</feature>
<dbReference type="EMBL" id="JXTG01000008">
    <property type="protein sequence ID" value="KIP21078.1"/>
    <property type="molecule type" value="Genomic_DNA"/>
</dbReference>
<keyword evidence="3" id="KW-1185">Reference proteome</keyword>
<dbReference type="AlphaFoldDB" id="A0A0D0HT58"/>
<dbReference type="Proteomes" id="UP000032047">
    <property type="component" value="Unassembled WGS sequence"/>
</dbReference>
<gene>
    <name evidence="2" type="ORF">JV16_01803</name>
</gene>
<protein>
    <submittedName>
        <fullName evidence="2">Uncharacterized protein</fullName>
    </submittedName>
</protein>
<evidence type="ECO:0000313" key="2">
    <source>
        <dbReference type="EMBL" id="KIP21078.1"/>
    </source>
</evidence>
<name>A0A0D0HT58_9BACL</name>